<dbReference type="EMBL" id="LZYO01000276">
    <property type="protein sequence ID" value="ODH20684.1"/>
    <property type="molecule type" value="Genomic_DNA"/>
</dbReference>
<dbReference type="VEuPathDB" id="FungiDB:PABG_12130"/>
<dbReference type="VEuPathDB" id="FungiDB:PADG_12217"/>
<proteinExistence type="predicted"/>
<sequence>MPTDEISGDWESTSVIRMGSITGAPTTWRNREIPKVTPLEGIFTTGTSTTGNSCPKTESFKNGAAELSLPSMPFHRWRLTLCYHEFMLLTARTQRGLGKRRTLR</sequence>
<gene>
    <name evidence="1" type="ORF">ACO22_05825</name>
</gene>
<name>A0A1D2J9D0_PARBR</name>
<dbReference type="Proteomes" id="UP000242814">
    <property type="component" value="Unassembled WGS sequence"/>
</dbReference>
<reference evidence="1 2" key="1">
    <citation type="submission" date="2016-06" db="EMBL/GenBank/DDBJ databases">
        <authorList>
            <person name="Kjaerup R.B."/>
            <person name="Dalgaard T.S."/>
            <person name="Juul-Madsen H.R."/>
        </authorList>
    </citation>
    <scope>NUCLEOTIDE SEQUENCE [LARGE SCALE GENOMIC DNA]</scope>
    <source>
        <strain evidence="1 2">Pb300</strain>
    </source>
</reference>
<protein>
    <submittedName>
        <fullName evidence="1">Uncharacterized protein</fullName>
    </submittedName>
</protein>
<accession>A0A1D2J9D0</accession>
<evidence type="ECO:0000313" key="2">
    <source>
        <dbReference type="Proteomes" id="UP000242814"/>
    </source>
</evidence>
<comment type="caution">
    <text evidence="1">The sequence shown here is derived from an EMBL/GenBank/DDBJ whole genome shotgun (WGS) entry which is preliminary data.</text>
</comment>
<dbReference type="AlphaFoldDB" id="A0A1D2J9D0"/>
<organism evidence="1 2">
    <name type="scientific">Paracoccidioides brasiliensis</name>
    <dbReference type="NCBI Taxonomy" id="121759"/>
    <lineage>
        <taxon>Eukaryota</taxon>
        <taxon>Fungi</taxon>
        <taxon>Dikarya</taxon>
        <taxon>Ascomycota</taxon>
        <taxon>Pezizomycotina</taxon>
        <taxon>Eurotiomycetes</taxon>
        <taxon>Eurotiomycetidae</taxon>
        <taxon>Onygenales</taxon>
        <taxon>Ajellomycetaceae</taxon>
        <taxon>Paracoccidioides</taxon>
    </lineage>
</organism>
<evidence type="ECO:0000313" key="1">
    <source>
        <dbReference type="EMBL" id="ODH20684.1"/>
    </source>
</evidence>